<protein>
    <recommendedName>
        <fullName evidence="1">J domain-containing protein</fullName>
    </recommendedName>
</protein>
<gene>
    <name evidence="2" type="ORF">KSF_028810</name>
</gene>
<dbReference type="InterPro" id="IPR050817">
    <property type="entry name" value="DjlA_DnaK_co-chaperone"/>
</dbReference>
<dbReference type="Pfam" id="PF00226">
    <property type="entry name" value="DnaJ"/>
    <property type="match status" value="1"/>
</dbReference>
<reference evidence="2" key="1">
    <citation type="submission" date="2020-10" db="EMBL/GenBank/DDBJ databases">
        <title>Taxonomic study of unclassified bacteria belonging to the class Ktedonobacteria.</title>
        <authorList>
            <person name="Yabe S."/>
            <person name="Wang C.M."/>
            <person name="Zheng Y."/>
            <person name="Sakai Y."/>
            <person name="Cavaletti L."/>
            <person name="Monciardini P."/>
            <person name="Donadio S."/>
        </authorList>
    </citation>
    <scope>NUCLEOTIDE SEQUENCE</scope>
    <source>
        <strain evidence="2">ID150040</strain>
    </source>
</reference>
<dbReference type="Gene3D" id="1.10.287.110">
    <property type="entry name" value="DnaJ domain"/>
    <property type="match status" value="1"/>
</dbReference>
<dbReference type="PANTHER" id="PTHR24074">
    <property type="entry name" value="CO-CHAPERONE PROTEIN DJLA"/>
    <property type="match status" value="1"/>
</dbReference>
<dbReference type="SUPFAM" id="SSF46565">
    <property type="entry name" value="Chaperone J-domain"/>
    <property type="match status" value="1"/>
</dbReference>
<proteinExistence type="predicted"/>
<dbReference type="PROSITE" id="PS50076">
    <property type="entry name" value="DNAJ_2"/>
    <property type="match status" value="1"/>
</dbReference>
<dbReference type="InterPro" id="IPR001623">
    <property type="entry name" value="DnaJ_domain"/>
</dbReference>
<evidence type="ECO:0000259" key="1">
    <source>
        <dbReference type="PROSITE" id="PS50076"/>
    </source>
</evidence>
<keyword evidence="3" id="KW-1185">Reference proteome</keyword>
<dbReference type="Proteomes" id="UP000597444">
    <property type="component" value="Unassembled WGS sequence"/>
</dbReference>
<dbReference type="CDD" id="cd06257">
    <property type="entry name" value="DnaJ"/>
    <property type="match status" value="1"/>
</dbReference>
<dbReference type="RefSeq" id="WP_220203647.1">
    <property type="nucleotide sequence ID" value="NZ_BNJK01000001.1"/>
</dbReference>
<comment type="caution">
    <text evidence="2">The sequence shown here is derived from an EMBL/GenBank/DDBJ whole genome shotgun (WGS) entry which is preliminary data.</text>
</comment>
<dbReference type="SMART" id="SM00271">
    <property type="entry name" value="DnaJ"/>
    <property type="match status" value="1"/>
</dbReference>
<dbReference type="AlphaFoldDB" id="A0A8J3II17"/>
<sequence length="114" mass="13801">MSLKDYYAILEVPRNATLEQIKQSYRRLARLYHPDLNKHIHDDRIKQLNEAYDVLSDTARRLHYDIAMLEQMRNALILDMIRRQQEQARREPKMTWREGVVGFVREMKKEMQGN</sequence>
<dbReference type="InterPro" id="IPR036869">
    <property type="entry name" value="J_dom_sf"/>
</dbReference>
<dbReference type="PRINTS" id="PR00625">
    <property type="entry name" value="JDOMAIN"/>
</dbReference>
<accession>A0A8J3II17</accession>
<feature type="domain" description="J" evidence="1">
    <location>
        <begin position="5"/>
        <end position="68"/>
    </location>
</feature>
<evidence type="ECO:0000313" key="3">
    <source>
        <dbReference type="Proteomes" id="UP000597444"/>
    </source>
</evidence>
<name>A0A8J3II17_9CHLR</name>
<evidence type="ECO:0000313" key="2">
    <source>
        <dbReference type="EMBL" id="GHO92833.1"/>
    </source>
</evidence>
<dbReference type="EMBL" id="BNJK01000001">
    <property type="protein sequence ID" value="GHO92833.1"/>
    <property type="molecule type" value="Genomic_DNA"/>
</dbReference>
<organism evidence="2 3">
    <name type="scientific">Reticulibacter mediterranei</name>
    <dbReference type="NCBI Taxonomy" id="2778369"/>
    <lineage>
        <taxon>Bacteria</taxon>
        <taxon>Bacillati</taxon>
        <taxon>Chloroflexota</taxon>
        <taxon>Ktedonobacteria</taxon>
        <taxon>Ktedonobacterales</taxon>
        <taxon>Reticulibacteraceae</taxon>
        <taxon>Reticulibacter</taxon>
    </lineage>
</organism>